<dbReference type="AlphaFoldDB" id="A0A0W8FT01"/>
<dbReference type="Gene3D" id="3.40.50.1820">
    <property type="entry name" value="alpha/beta hydrolase"/>
    <property type="match status" value="1"/>
</dbReference>
<feature type="domain" description="Serine aminopeptidase S33" evidence="1">
    <location>
        <begin position="33"/>
        <end position="93"/>
    </location>
</feature>
<name>A0A0W8FT01_9ZZZZ</name>
<accession>A0A0W8FT01</accession>
<dbReference type="Pfam" id="PF12146">
    <property type="entry name" value="Hydrolase_4"/>
    <property type="match status" value="1"/>
</dbReference>
<sequence length="160" mass="17825">MGNTLVFIHGLESTAQGAKGQFFAQNFPEMIIEDYTGDFNARMNKLNRVLTGKNDLIIVGSSYGGLMAVSFAMENENMVKKLILLAPALNLPEFKSVVSKQLMIPVILYHGTGDDVVDPSNVKQIATKHFCNLEYHLVEDDHPLHKTFSILDWKSLLTPT</sequence>
<evidence type="ECO:0000259" key="1">
    <source>
        <dbReference type="Pfam" id="PF12146"/>
    </source>
</evidence>
<dbReference type="InterPro" id="IPR029058">
    <property type="entry name" value="AB_hydrolase_fold"/>
</dbReference>
<evidence type="ECO:0000313" key="2">
    <source>
        <dbReference type="EMBL" id="KUG24048.1"/>
    </source>
</evidence>
<dbReference type="EMBL" id="LNQE01000866">
    <property type="protein sequence ID" value="KUG24048.1"/>
    <property type="molecule type" value="Genomic_DNA"/>
</dbReference>
<dbReference type="InterPro" id="IPR022742">
    <property type="entry name" value="Hydrolase_4"/>
</dbReference>
<proteinExistence type="predicted"/>
<reference evidence="2" key="1">
    <citation type="journal article" date="2015" name="Proc. Natl. Acad. Sci. U.S.A.">
        <title>Networks of energetic and metabolic interactions define dynamics in microbial communities.</title>
        <authorList>
            <person name="Embree M."/>
            <person name="Liu J.K."/>
            <person name="Al-Bassam M.M."/>
            <person name="Zengler K."/>
        </authorList>
    </citation>
    <scope>NUCLEOTIDE SEQUENCE</scope>
</reference>
<gene>
    <name evidence="2" type="ORF">ASZ90_006146</name>
</gene>
<organism evidence="2">
    <name type="scientific">hydrocarbon metagenome</name>
    <dbReference type="NCBI Taxonomy" id="938273"/>
    <lineage>
        <taxon>unclassified sequences</taxon>
        <taxon>metagenomes</taxon>
        <taxon>ecological metagenomes</taxon>
    </lineage>
</organism>
<protein>
    <recommendedName>
        <fullName evidence="1">Serine aminopeptidase S33 domain-containing protein</fullName>
    </recommendedName>
</protein>
<dbReference type="SUPFAM" id="SSF53474">
    <property type="entry name" value="alpha/beta-Hydrolases"/>
    <property type="match status" value="1"/>
</dbReference>
<comment type="caution">
    <text evidence="2">The sequence shown here is derived from an EMBL/GenBank/DDBJ whole genome shotgun (WGS) entry which is preliminary data.</text>
</comment>